<evidence type="ECO:0000313" key="1">
    <source>
        <dbReference type="EMBL" id="AIA87903.1"/>
    </source>
</evidence>
<name>A0A060BU46_9BACT</name>
<proteinExistence type="predicted"/>
<dbReference type="AlphaFoldDB" id="A0A060BU46"/>
<sequence length="100" mass="11499">MPVSVVNQVSEERSLKEQYPVGEFRINDTKVIFIEKGTSFLTVAEQYKISLARIFDFNDMHPHEIATKDQLLFLQRKRKTGRNDFSHCAAGRNLVRNSAA</sequence>
<protein>
    <submittedName>
        <fullName evidence="1">CAZy families CBM50|GH73 protein</fullName>
    </submittedName>
</protein>
<accession>A0A060BU46</accession>
<organism evidence="1">
    <name type="scientific">uncultured Chitinophaga sp</name>
    <dbReference type="NCBI Taxonomy" id="339340"/>
    <lineage>
        <taxon>Bacteria</taxon>
        <taxon>Pseudomonadati</taxon>
        <taxon>Bacteroidota</taxon>
        <taxon>Chitinophagia</taxon>
        <taxon>Chitinophagales</taxon>
        <taxon>Chitinophagaceae</taxon>
        <taxon>Chitinophaga</taxon>
        <taxon>environmental samples</taxon>
    </lineage>
</organism>
<dbReference type="EMBL" id="KF120626">
    <property type="protein sequence ID" value="AIA87903.1"/>
    <property type="molecule type" value="Genomic_DNA"/>
</dbReference>
<reference evidence="1" key="1">
    <citation type="journal article" date="2013" name="Environ. Microbiol.">
        <title>Seasonally variable intestinal metagenomes of the red palm weevil (Rhynchophorus ferrugineus).</title>
        <authorList>
            <person name="Jia S."/>
            <person name="Zhang X."/>
            <person name="Zhang G."/>
            <person name="Yin A."/>
            <person name="Zhang S."/>
            <person name="Li F."/>
            <person name="Wang L."/>
            <person name="Zhao D."/>
            <person name="Yun Q."/>
            <person name="Tala"/>
            <person name="Wang J."/>
            <person name="Sun G."/>
            <person name="Baabdullah M."/>
            <person name="Yu X."/>
            <person name="Hu S."/>
            <person name="Al-Mssallem I.S."/>
            <person name="Yu J."/>
        </authorList>
    </citation>
    <scope>NUCLEOTIDE SEQUENCE</scope>
</reference>